<sequence>MFSKRRIQFRILEYLRLKGGSATDRDLYEMLRKEFDISYSQLLNMLMSMEIEGFISIRASREVKLIVLKKYRSTA</sequence>
<proteinExistence type="predicted"/>
<comment type="caution">
    <text evidence="1">The sequence shown here is derived from an EMBL/GenBank/DDBJ whole genome shotgun (WGS) entry which is preliminary data.</text>
</comment>
<evidence type="ECO:0000313" key="2">
    <source>
        <dbReference type="Proteomes" id="UP000605805"/>
    </source>
</evidence>
<evidence type="ECO:0000313" key="1">
    <source>
        <dbReference type="EMBL" id="HIP57228.1"/>
    </source>
</evidence>
<evidence type="ECO:0008006" key="3">
    <source>
        <dbReference type="Google" id="ProtNLM"/>
    </source>
</evidence>
<dbReference type="EMBL" id="DQTV01000074">
    <property type="protein sequence ID" value="HIP57228.1"/>
    <property type="molecule type" value="Genomic_DNA"/>
</dbReference>
<gene>
    <name evidence="1" type="ORF">EYH02_04060</name>
</gene>
<accession>A0A832YXZ1</accession>
<dbReference type="AlphaFoldDB" id="A0A832YXZ1"/>
<dbReference type="Proteomes" id="UP000605805">
    <property type="component" value="Unassembled WGS sequence"/>
</dbReference>
<dbReference type="InterPro" id="IPR036390">
    <property type="entry name" value="WH_DNA-bd_sf"/>
</dbReference>
<protein>
    <recommendedName>
        <fullName evidence="3">ArsR family transcriptional regulator</fullName>
    </recommendedName>
</protein>
<name>A0A832YXZ1_9CREN</name>
<reference evidence="1" key="1">
    <citation type="journal article" date="2020" name="ISME J.">
        <title>Gammaproteobacteria mediating utilization of methyl-, sulfur- and petroleum organic compounds in deep ocean hydrothermal plumes.</title>
        <authorList>
            <person name="Zhou Z."/>
            <person name="Liu Y."/>
            <person name="Pan J."/>
            <person name="Cron B.R."/>
            <person name="Toner B.M."/>
            <person name="Anantharaman K."/>
            <person name="Breier J.A."/>
            <person name="Dick G.J."/>
            <person name="Li M."/>
        </authorList>
    </citation>
    <scope>NUCLEOTIDE SEQUENCE</scope>
    <source>
        <strain evidence="1">SZUA-1435</strain>
    </source>
</reference>
<organism evidence="1 2">
    <name type="scientific">Ignisphaera aggregans</name>
    <dbReference type="NCBI Taxonomy" id="334771"/>
    <lineage>
        <taxon>Archaea</taxon>
        <taxon>Thermoproteota</taxon>
        <taxon>Thermoprotei</taxon>
        <taxon>Desulfurococcales</taxon>
        <taxon>Desulfurococcaceae</taxon>
        <taxon>Ignisphaera</taxon>
    </lineage>
</organism>
<dbReference type="SUPFAM" id="SSF46785">
    <property type="entry name" value="Winged helix' DNA-binding domain"/>
    <property type="match status" value="1"/>
</dbReference>